<gene>
    <name evidence="2" type="ORF">N0V89_012481</name>
</gene>
<accession>A0A9W8XAL5</accession>
<keyword evidence="3" id="KW-1185">Reference proteome</keyword>
<reference evidence="2" key="1">
    <citation type="submission" date="2022-10" db="EMBL/GenBank/DDBJ databases">
        <title>Tapping the CABI collections for fungal endophytes: first genome assemblies for Collariella, Neodidymelliopsis, Ascochyta clinopodiicola, Didymella pomorum, Didymosphaeria variabile, Neocosmospora piperis and Neocucurbitaria cava.</title>
        <authorList>
            <person name="Hill R."/>
        </authorList>
    </citation>
    <scope>NUCLEOTIDE SEQUENCE</scope>
    <source>
        <strain evidence="2">IMI 356815</strain>
    </source>
</reference>
<evidence type="ECO:0000256" key="1">
    <source>
        <dbReference type="SAM" id="MobiDB-lite"/>
    </source>
</evidence>
<organism evidence="2 3">
    <name type="scientific">Didymosphaeria variabile</name>
    <dbReference type="NCBI Taxonomy" id="1932322"/>
    <lineage>
        <taxon>Eukaryota</taxon>
        <taxon>Fungi</taxon>
        <taxon>Dikarya</taxon>
        <taxon>Ascomycota</taxon>
        <taxon>Pezizomycotina</taxon>
        <taxon>Dothideomycetes</taxon>
        <taxon>Pleosporomycetidae</taxon>
        <taxon>Pleosporales</taxon>
        <taxon>Massarineae</taxon>
        <taxon>Didymosphaeriaceae</taxon>
        <taxon>Didymosphaeria</taxon>
    </lineage>
</organism>
<dbReference type="Proteomes" id="UP001140513">
    <property type="component" value="Unassembled WGS sequence"/>
</dbReference>
<sequence length="406" mass="45329">MSSEREQLPSPPPPPKILKELHEYFPLPLAPCPLPTGTSRPNPIPFNPLPDRIPTLPSIALPGRCGECGHLHLGFCSDLWKYKGCLGPPWDFCTDHNLSTQDRQRDEVARHEAYQVNGRMELRPHTANIQNPDPASCPQATEDVLNPPCSGTLPRLPEPPQRRRSRSAAWVGASPPPPPPLYLIDLSLFKPLTATPIRQNSSFGDESYAERLVDFKSNGMNPRRIDRPYNSEPIHANDEEFPLHAPSPRKSSLPKVLNFELTEDLSSYPAKIRQALENSAYIGAQDYSPSGGTAEYELVQEDWLKEKAKLESEKLVGTFRSRHTANTEAAKMFLHRFWVQVMDHQQFYEAYIGKSGILTLNIETEDAQGRKRWGSVFVRRKGSPGTGQFGGGWVNAPLMANASTAP</sequence>
<dbReference type="EMBL" id="JAPEUX010000010">
    <property type="protein sequence ID" value="KAJ4344737.1"/>
    <property type="molecule type" value="Genomic_DNA"/>
</dbReference>
<dbReference type="GeneID" id="80916011"/>
<feature type="region of interest" description="Disordered" evidence="1">
    <location>
        <begin position="147"/>
        <end position="174"/>
    </location>
</feature>
<dbReference type="OrthoDB" id="10542369at2759"/>
<evidence type="ECO:0000313" key="2">
    <source>
        <dbReference type="EMBL" id="KAJ4344737.1"/>
    </source>
</evidence>
<dbReference type="AlphaFoldDB" id="A0A9W8XAL5"/>
<proteinExistence type="predicted"/>
<name>A0A9W8XAL5_9PLEO</name>
<comment type="caution">
    <text evidence="2">The sequence shown here is derived from an EMBL/GenBank/DDBJ whole genome shotgun (WGS) entry which is preliminary data.</text>
</comment>
<protein>
    <submittedName>
        <fullName evidence="2">Uncharacterized protein</fullName>
    </submittedName>
</protein>
<evidence type="ECO:0000313" key="3">
    <source>
        <dbReference type="Proteomes" id="UP001140513"/>
    </source>
</evidence>
<dbReference type="RefSeq" id="XP_056065189.1">
    <property type="nucleotide sequence ID" value="XM_056221202.1"/>
</dbReference>